<dbReference type="PANTHER" id="PTHR33744">
    <property type="entry name" value="CARBOHYDRATE DIACID REGULATOR"/>
    <property type="match status" value="1"/>
</dbReference>
<dbReference type="RefSeq" id="WP_202654750.1">
    <property type="nucleotide sequence ID" value="NZ_JAESWB010000211.1"/>
</dbReference>
<dbReference type="Pfam" id="PF13556">
    <property type="entry name" value="HTH_30"/>
    <property type="match status" value="1"/>
</dbReference>
<dbReference type="InterPro" id="IPR051448">
    <property type="entry name" value="CdaR-like_regulators"/>
</dbReference>
<evidence type="ECO:0000256" key="1">
    <source>
        <dbReference type="ARBA" id="ARBA00006754"/>
    </source>
</evidence>
<evidence type="ECO:0000313" key="5">
    <source>
        <dbReference type="Proteomes" id="UP000623967"/>
    </source>
</evidence>
<accession>A0ABS1TQN2</accession>
<organism evidence="4 5">
    <name type="scientific">Neobacillus paridis</name>
    <dbReference type="NCBI Taxonomy" id="2803862"/>
    <lineage>
        <taxon>Bacteria</taxon>
        <taxon>Bacillati</taxon>
        <taxon>Bacillota</taxon>
        <taxon>Bacilli</taxon>
        <taxon>Bacillales</taxon>
        <taxon>Bacillaceae</taxon>
        <taxon>Neobacillus</taxon>
    </lineage>
</organism>
<dbReference type="InterPro" id="IPR042070">
    <property type="entry name" value="PucR_C-HTH_sf"/>
</dbReference>
<dbReference type="EMBL" id="JAESWB010000211">
    <property type="protein sequence ID" value="MBL4953493.1"/>
    <property type="molecule type" value="Genomic_DNA"/>
</dbReference>
<gene>
    <name evidence="4" type="ORF">JK635_14970</name>
</gene>
<feature type="domain" description="PucR C-terminal helix-turn-helix" evidence="2">
    <location>
        <begin position="338"/>
        <end position="396"/>
    </location>
</feature>
<dbReference type="Proteomes" id="UP000623967">
    <property type="component" value="Unassembled WGS sequence"/>
</dbReference>
<dbReference type="Pfam" id="PF17853">
    <property type="entry name" value="GGDEF_2"/>
    <property type="match status" value="1"/>
</dbReference>
<feature type="domain" description="CdaR GGDEF-like" evidence="3">
    <location>
        <begin position="158"/>
        <end position="287"/>
    </location>
</feature>
<sequence>MIKQQVIPDFVQELLTESSKGVEPLIQKLSTLLSCPILVTDPFYQLYCSTAHLDMNEIVIIPNKEFERDSLSSCEISTRDTISAGFVAPISLHQKHLGFLVMICEDNMPDAALYEQAILFTASLCALQMQKKLEIKQEKGKFKDAFLFDLLYGNIKKKQDIIEYGALWGWNFTVPHQIIVFSFVQYDQFFTDQEKINILLQLVEKELICQQLNPIIMIKQAQVIAVVPQHNPDMEQFTLQIQAFANNVLSQAEKIKLQPQIACGLGKVYANPAELFRSYQEAKVAFELGVLLKTRTPFFVELGLERILFNHDLQDLKEYYDHCLGALIRYDRDHEGNLLETLETLAAHQFDMGKTAAAIFLHRNTLRYRIKKIEEILNVKLDDLNVRLNIIAAFKIKLLRKLS</sequence>
<dbReference type="PANTHER" id="PTHR33744:SF1">
    <property type="entry name" value="DNA-BINDING TRANSCRIPTIONAL ACTIVATOR ADER"/>
    <property type="match status" value="1"/>
</dbReference>
<dbReference type="Gene3D" id="1.10.10.2840">
    <property type="entry name" value="PucR C-terminal helix-turn-helix domain"/>
    <property type="match status" value="1"/>
</dbReference>
<evidence type="ECO:0000313" key="4">
    <source>
        <dbReference type="EMBL" id="MBL4953493.1"/>
    </source>
</evidence>
<proteinExistence type="inferred from homology"/>
<protein>
    <submittedName>
        <fullName evidence="4">Helix-turn-helix domain-containing protein</fullName>
    </submittedName>
</protein>
<comment type="similarity">
    <text evidence="1">Belongs to the CdaR family.</text>
</comment>
<name>A0ABS1TQN2_9BACI</name>
<evidence type="ECO:0000259" key="2">
    <source>
        <dbReference type="Pfam" id="PF13556"/>
    </source>
</evidence>
<evidence type="ECO:0000259" key="3">
    <source>
        <dbReference type="Pfam" id="PF17853"/>
    </source>
</evidence>
<dbReference type="InterPro" id="IPR025736">
    <property type="entry name" value="PucR_C-HTH_dom"/>
</dbReference>
<reference evidence="4 5" key="1">
    <citation type="submission" date="2021-01" db="EMBL/GenBank/DDBJ databases">
        <title>Genome public.</title>
        <authorList>
            <person name="Liu C."/>
            <person name="Sun Q."/>
        </authorList>
    </citation>
    <scope>NUCLEOTIDE SEQUENCE [LARGE SCALE GENOMIC DNA]</scope>
    <source>
        <strain evidence="4 5">YIM B02564</strain>
    </source>
</reference>
<comment type="caution">
    <text evidence="4">The sequence shown here is derived from an EMBL/GenBank/DDBJ whole genome shotgun (WGS) entry which is preliminary data.</text>
</comment>
<keyword evidence="5" id="KW-1185">Reference proteome</keyword>
<dbReference type="InterPro" id="IPR041522">
    <property type="entry name" value="CdaR_GGDEF"/>
</dbReference>